<evidence type="ECO:0000256" key="7">
    <source>
        <dbReference type="RuleBase" id="RU000489"/>
    </source>
</evidence>
<dbReference type="PROSITE" id="PS51910">
    <property type="entry name" value="GH18_2"/>
    <property type="match status" value="1"/>
</dbReference>
<keyword evidence="4" id="KW-0119">Carbohydrate metabolism</keyword>
<dbReference type="GO" id="GO:0000272">
    <property type="term" value="P:polysaccharide catabolic process"/>
    <property type="evidence" value="ECO:0007669"/>
    <property type="project" value="UniProtKB-KW"/>
</dbReference>
<dbReference type="PANTHER" id="PTHR11177">
    <property type="entry name" value="CHITINASE"/>
    <property type="match status" value="1"/>
</dbReference>
<dbReference type="AlphaFoldDB" id="A0A1E3J8R2"/>
<evidence type="ECO:0000256" key="3">
    <source>
        <dbReference type="ARBA" id="ARBA00023024"/>
    </source>
</evidence>
<dbReference type="CDD" id="cd00598">
    <property type="entry name" value="GH18_chitinase-like"/>
    <property type="match status" value="1"/>
</dbReference>
<dbReference type="Pfam" id="PF00704">
    <property type="entry name" value="Glyco_hydro_18"/>
    <property type="match status" value="1"/>
</dbReference>
<keyword evidence="2 7" id="KW-0378">Hydrolase</keyword>
<dbReference type="InterPro" id="IPR017853">
    <property type="entry name" value="GH"/>
</dbReference>
<feature type="chain" id="PRO_5009130190" description="GH18 domain-containing protein" evidence="10">
    <location>
        <begin position="22"/>
        <end position="537"/>
    </location>
</feature>
<dbReference type="InterPro" id="IPR050314">
    <property type="entry name" value="Glycosyl_Hydrlase_18"/>
</dbReference>
<dbReference type="GO" id="GO:0008843">
    <property type="term" value="F:endochitinase activity"/>
    <property type="evidence" value="ECO:0007669"/>
    <property type="project" value="UniProtKB-EC"/>
</dbReference>
<feature type="region of interest" description="Disordered" evidence="9">
    <location>
        <begin position="157"/>
        <end position="177"/>
    </location>
</feature>
<comment type="similarity">
    <text evidence="8">Belongs to the glycosyl hydrolase 18 family.</text>
</comment>
<keyword evidence="3" id="KW-0146">Chitin degradation</keyword>
<dbReference type="GO" id="GO:0006032">
    <property type="term" value="P:chitin catabolic process"/>
    <property type="evidence" value="ECO:0007669"/>
    <property type="project" value="UniProtKB-KW"/>
</dbReference>
<evidence type="ECO:0000313" key="13">
    <source>
        <dbReference type="Proteomes" id="UP000095149"/>
    </source>
</evidence>
<dbReference type="InterPro" id="IPR001579">
    <property type="entry name" value="Glyco_hydro_18_chit_AS"/>
</dbReference>
<accession>A0A1E3J8R2</accession>
<dbReference type="InterPro" id="IPR001223">
    <property type="entry name" value="Glyco_hydro18_cat"/>
</dbReference>
<keyword evidence="10" id="KW-0732">Signal</keyword>
<evidence type="ECO:0000313" key="12">
    <source>
        <dbReference type="EMBL" id="ODN96311.1"/>
    </source>
</evidence>
<comment type="caution">
    <text evidence="12">The sequence shown here is derived from an EMBL/GenBank/DDBJ whole genome shotgun (WGS) entry which is preliminary data.</text>
</comment>
<evidence type="ECO:0000256" key="5">
    <source>
        <dbReference type="ARBA" id="ARBA00023295"/>
    </source>
</evidence>
<dbReference type="PROSITE" id="PS01095">
    <property type="entry name" value="GH18_1"/>
    <property type="match status" value="1"/>
</dbReference>
<gene>
    <name evidence="12" type="ORF">I350_08333</name>
</gene>
<dbReference type="InterPro" id="IPR011583">
    <property type="entry name" value="Chitinase_II/V-like_cat"/>
</dbReference>
<reference evidence="12 13" key="1">
    <citation type="submission" date="2016-06" db="EMBL/GenBank/DDBJ databases">
        <title>Evolution of pathogenesis and genome organization in the Tremellales.</title>
        <authorList>
            <person name="Cuomo C."/>
            <person name="Litvintseva A."/>
            <person name="Heitman J."/>
            <person name="Chen Y."/>
            <person name="Sun S."/>
            <person name="Springer D."/>
            <person name="Dromer F."/>
            <person name="Young S."/>
            <person name="Zeng Q."/>
            <person name="Chapman S."/>
            <person name="Gujja S."/>
            <person name="Saif S."/>
            <person name="Birren B."/>
        </authorList>
    </citation>
    <scope>NUCLEOTIDE SEQUENCE [LARGE SCALE GENOMIC DNA]</scope>
    <source>
        <strain evidence="12 13">CBS 6273</strain>
    </source>
</reference>
<dbReference type="OrthoDB" id="73875at2759"/>
<organism evidence="12 13">
    <name type="scientific">Cryptococcus amylolentus CBS 6273</name>
    <dbReference type="NCBI Taxonomy" id="1296118"/>
    <lineage>
        <taxon>Eukaryota</taxon>
        <taxon>Fungi</taxon>
        <taxon>Dikarya</taxon>
        <taxon>Basidiomycota</taxon>
        <taxon>Agaricomycotina</taxon>
        <taxon>Tremellomycetes</taxon>
        <taxon>Tremellales</taxon>
        <taxon>Cryptococcaceae</taxon>
        <taxon>Cryptococcus</taxon>
    </lineage>
</organism>
<dbReference type="SMART" id="SM00636">
    <property type="entry name" value="Glyco_18"/>
    <property type="match status" value="1"/>
</dbReference>
<dbReference type="GO" id="GO:0008061">
    <property type="term" value="F:chitin binding"/>
    <property type="evidence" value="ECO:0007669"/>
    <property type="project" value="InterPro"/>
</dbReference>
<protein>
    <recommendedName>
        <fullName evidence="11">GH18 domain-containing protein</fullName>
    </recommendedName>
</protein>
<comment type="catalytic activity">
    <reaction evidence="1">
        <text>Random endo-hydrolysis of N-acetyl-beta-D-glucosaminide (1-&gt;4)-beta-linkages in chitin and chitodextrins.</text>
        <dbReference type="EC" id="3.2.1.14"/>
    </reaction>
</comment>
<dbReference type="SUPFAM" id="SSF51445">
    <property type="entry name" value="(Trans)glycosidases"/>
    <property type="match status" value="1"/>
</dbReference>
<dbReference type="PANTHER" id="PTHR11177:SF317">
    <property type="entry name" value="CHITINASE 12-RELATED"/>
    <property type="match status" value="1"/>
</dbReference>
<feature type="signal peptide" evidence="10">
    <location>
        <begin position="1"/>
        <end position="21"/>
    </location>
</feature>
<proteinExistence type="inferred from homology"/>
<dbReference type="Proteomes" id="UP000095149">
    <property type="component" value="Unassembled WGS sequence"/>
</dbReference>
<name>A0A1E3J8R2_9TREE</name>
<feature type="domain" description="GH18" evidence="11">
    <location>
        <begin position="205"/>
        <end position="537"/>
    </location>
</feature>
<evidence type="ECO:0000256" key="10">
    <source>
        <dbReference type="SAM" id="SignalP"/>
    </source>
</evidence>
<evidence type="ECO:0000256" key="4">
    <source>
        <dbReference type="ARBA" id="ARBA00023277"/>
    </source>
</evidence>
<evidence type="ECO:0000256" key="2">
    <source>
        <dbReference type="ARBA" id="ARBA00022801"/>
    </source>
</evidence>
<dbReference type="GO" id="GO:0005576">
    <property type="term" value="C:extracellular region"/>
    <property type="evidence" value="ECO:0007669"/>
    <property type="project" value="TreeGrafter"/>
</dbReference>
<keyword evidence="6" id="KW-0624">Polysaccharide degradation</keyword>
<evidence type="ECO:0000256" key="1">
    <source>
        <dbReference type="ARBA" id="ARBA00000822"/>
    </source>
</evidence>
<evidence type="ECO:0000256" key="6">
    <source>
        <dbReference type="ARBA" id="ARBA00023326"/>
    </source>
</evidence>
<keyword evidence="5 7" id="KW-0326">Glycosidase</keyword>
<evidence type="ECO:0000256" key="9">
    <source>
        <dbReference type="SAM" id="MobiDB-lite"/>
    </source>
</evidence>
<dbReference type="EMBL" id="MEKH01000015">
    <property type="protein sequence ID" value="ODN96311.1"/>
    <property type="molecule type" value="Genomic_DNA"/>
</dbReference>
<sequence>MYPTLKAATLFALLTGLAVQAAPAPQSSTSVTCDSDSQWHDDYQTQTCPTGTVCQADAGGNPCVWPSSSSSSGSGAATGVTSAAAATSAEDVGASASVAGGASSSVVVGGASSSAVVGGASSVAGGASSASGAAATSAGAASSAVAGSSGAAGSATGSAAASSGTASTTTNSTSTSSNGTRYVLYWDNYANMGGVEASQLTGATHVILCTIRLNLSYDPFADMTSWATKVDSAAMAFESSSDGNFDSSTASTLKGMVSGLKVTGALGGWGLDTPMATAVQGGDSTIETFVDNAVAFAKAFNLDGIDIDWEFPAASDVPNLVTFLTKLKAGLPDDSIISVALGARVDTTDAAAYTTDTFSQLTDLVDMWNVMTYDYVNRYSNKTEQQGGGRVVETVMDYYEKQGIDMNKVNIGFAMNAKYFTGVTNCTTDNPIGCTLPGQSYYEDDGEDNRKSGWLRFNSDLDSTLGTDGTTWMEKVRPQFEARPTDGSTEIADDVSQAWYDEDNQTFWTWLEPSDMSSVCSTWKSKVGGMMVWSANQ</sequence>
<evidence type="ECO:0000256" key="8">
    <source>
        <dbReference type="RuleBase" id="RU004453"/>
    </source>
</evidence>
<dbReference type="Gene3D" id="3.20.20.80">
    <property type="entry name" value="Glycosidases"/>
    <property type="match status" value="1"/>
</dbReference>
<evidence type="ECO:0000259" key="11">
    <source>
        <dbReference type="PROSITE" id="PS51910"/>
    </source>
</evidence>